<organism evidence="4">
    <name type="scientific">Aceria tosichella</name>
    <name type="common">wheat curl mite</name>
    <dbReference type="NCBI Taxonomy" id="561515"/>
    <lineage>
        <taxon>Eukaryota</taxon>
        <taxon>Metazoa</taxon>
        <taxon>Ecdysozoa</taxon>
        <taxon>Arthropoda</taxon>
        <taxon>Chelicerata</taxon>
        <taxon>Arachnida</taxon>
        <taxon>Acari</taxon>
        <taxon>Acariformes</taxon>
        <taxon>Trombidiformes</taxon>
        <taxon>Prostigmata</taxon>
        <taxon>Eupodina</taxon>
        <taxon>Eriophyoidea</taxon>
        <taxon>Eriophyidae</taxon>
        <taxon>Eriophyinae</taxon>
        <taxon>Aceriini</taxon>
        <taxon>Aceria</taxon>
    </lineage>
</organism>
<dbReference type="SUPFAM" id="SSF54928">
    <property type="entry name" value="RNA-binding domain, RBD"/>
    <property type="match status" value="1"/>
</dbReference>
<dbReference type="SMART" id="SM00360">
    <property type="entry name" value="RRM"/>
    <property type="match status" value="1"/>
</dbReference>
<dbReference type="InterPro" id="IPR000504">
    <property type="entry name" value="RRM_dom"/>
</dbReference>
<dbReference type="InterPro" id="IPR051847">
    <property type="entry name" value="RNA_proc/Spliceosome_comp"/>
</dbReference>
<dbReference type="GO" id="GO:0000398">
    <property type="term" value="P:mRNA splicing, via spliceosome"/>
    <property type="evidence" value="ECO:0007669"/>
    <property type="project" value="TreeGrafter"/>
</dbReference>
<protein>
    <submittedName>
        <fullName evidence="4">RNA-binding motif protein, X-linked 2</fullName>
    </submittedName>
</protein>
<name>A0A6G1SE71_9ACAR</name>
<dbReference type="PROSITE" id="PS50102">
    <property type="entry name" value="RRM"/>
    <property type="match status" value="1"/>
</dbReference>
<dbReference type="InterPro" id="IPR012677">
    <property type="entry name" value="Nucleotide-bd_a/b_plait_sf"/>
</dbReference>
<evidence type="ECO:0000313" key="4">
    <source>
        <dbReference type="EMBL" id="MDE48826.1"/>
    </source>
</evidence>
<accession>A0A6G1SE71</accession>
<evidence type="ECO:0000256" key="2">
    <source>
        <dbReference type="PROSITE-ProRule" id="PRU00176"/>
    </source>
</evidence>
<dbReference type="AlphaFoldDB" id="A0A6G1SE71"/>
<sequence length="103" mass="11524">MSSSDDELKYWIYAGALPFELTEGDIICVFSQYGEILQFVLARDKETGKSRGFCFIKYEDARSCELAVDNFNGATILGRRIKASFASNLTAIKNMRPADVAPR</sequence>
<proteinExistence type="predicted"/>
<feature type="domain" description="RRM" evidence="3">
    <location>
        <begin position="10"/>
        <end position="88"/>
    </location>
</feature>
<dbReference type="EMBL" id="GGYP01004055">
    <property type="protein sequence ID" value="MDE48826.1"/>
    <property type="molecule type" value="Transcribed_RNA"/>
</dbReference>
<dbReference type="Pfam" id="PF00076">
    <property type="entry name" value="RRM_1"/>
    <property type="match status" value="1"/>
</dbReference>
<gene>
    <name evidence="4" type="primary">Rbmx2</name>
    <name evidence="4" type="ORF">g.20333</name>
</gene>
<dbReference type="GO" id="GO:0003723">
    <property type="term" value="F:RNA binding"/>
    <property type="evidence" value="ECO:0007669"/>
    <property type="project" value="UniProtKB-UniRule"/>
</dbReference>
<dbReference type="Gene3D" id="3.30.70.330">
    <property type="match status" value="1"/>
</dbReference>
<dbReference type="PANTHER" id="PTHR45880:SF1">
    <property type="entry name" value="RNA-BINDING MOTIF PROTEIN, X-LINKED 2"/>
    <property type="match status" value="1"/>
</dbReference>
<evidence type="ECO:0000259" key="3">
    <source>
        <dbReference type="PROSITE" id="PS50102"/>
    </source>
</evidence>
<evidence type="ECO:0000256" key="1">
    <source>
        <dbReference type="ARBA" id="ARBA00022884"/>
    </source>
</evidence>
<dbReference type="GO" id="GO:0071013">
    <property type="term" value="C:catalytic step 2 spliceosome"/>
    <property type="evidence" value="ECO:0007669"/>
    <property type="project" value="TreeGrafter"/>
</dbReference>
<dbReference type="GO" id="GO:0005686">
    <property type="term" value="C:U2 snRNP"/>
    <property type="evidence" value="ECO:0007669"/>
    <property type="project" value="TreeGrafter"/>
</dbReference>
<dbReference type="GO" id="GO:0071011">
    <property type="term" value="C:precatalytic spliceosome"/>
    <property type="evidence" value="ECO:0007669"/>
    <property type="project" value="TreeGrafter"/>
</dbReference>
<dbReference type="InterPro" id="IPR035979">
    <property type="entry name" value="RBD_domain_sf"/>
</dbReference>
<keyword evidence="1 2" id="KW-0694">RNA-binding</keyword>
<reference evidence="4" key="1">
    <citation type="submission" date="2018-10" db="EMBL/GenBank/DDBJ databases">
        <title>Transcriptome assembly of Aceria tosichella (Wheat curl mite) Type 2.</title>
        <authorList>
            <person name="Scully E.D."/>
            <person name="Geib S.M."/>
            <person name="Palmer N.A."/>
            <person name="Gupta A.K."/>
            <person name="Sarath G."/>
            <person name="Tatineni S."/>
        </authorList>
    </citation>
    <scope>NUCLEOTIDE SEQUENCE</scope>
    <source>
        <strain evidence="4">LincolnNE</strain>
    </source>
</reference>
<dbReference type="PANTHER" id="PTHR45880">
    <property type="entry name" value="RNA-BINDING MOTIF PROTEIN, X-LINKED 2"/>
    <property type="match status" value="1"/>
</dbReference>